<accession>A0A377R432</accession>
<gene>
    <name evidence="2" type="ORF">NCTC13336_01612</name>
</gene>
<dbReference type="Proteomes" id="UP000254293">
    <property type="component" value="Unassembled WGS sequence"/>
</dbReference>
<evidence type="ECO:0000313" key="3">
    <source>
        <dbReference type="Proteomes" id="UP000254293"/>
    </source>
</evidence>
<organism evidence="2 3">
    <name type="scientific">Kingella potus</name>
    <dbReference type="NCBI Taxonomy" id="265175"/>
    <lineage>
        <taxon>Bacteria</taxon>
        <taxon>Pseudomonadati</taxon>
        <taxon>Pseudomonadota</taxon>
        <taxon>Betaproteobacteria</taxon>
        <taxon>Neisseriales</taxon>
        <taxon>Neisseriaceae</taxon>
        <taxon>Kingella</taxon>
    </lineage>
</organism>
<dbReference type="EMBL" id="UGJJ01000002">
    <property type="protein sequence ID" value="STR02732.1"/>
    <property type="molecule type" value="Genomic_DNA"/>
</dbReference>
<feature type="region of interest" description="Disordered" evidence="1">
    <location>
        <begin position="1"/>
        <end position="45"/>
    </location>
</feature>
<protein>
    <submittedName>
        <fullName evidence="2">Uncharacterized protein</fullName>
    </submittedName>
</protein>
<keyword evidence="3" id="KW-1185">Reference proteome</keyword>
<feature type="compositionally biased region" description="Low complexity" evidence="1">
    <location>
        <begin position="1"/>
        <end position="12"/>
    </location>
</feature>
<evidence type="ECO:0000313" key="2">
    <source>
        <dbReference type="EMBL" id="STR02732.1"/>
    </source>
</evidence>
<reference evidence="2 3" key="1">
    <citation type="submission" date="2018-06" db="EMBL/GenBank/DDBJ databases">
        <authorList>
            <consortium name="Pathogen Informatics"/>
            <person name="Doyle S."/>
        </authorList>
    </citation>
    <scope>NUCLEOTIDE SEQUENCE [LARGE SCALE GENOMIC DNA]</scope>
    <source>
        <strain evidence="2 3">NCTC13336</strain>
    </source>
</reference>
<sequence>MGAVAAGQTFAGQQGGGQGGFANRRPFPNSPPRGRRGGGGFVADSGTRASLWATHPTGAVGGLGDRTAGRLKMGFCVFRRPVPFVPSSACGGGLGWGLLPLGRHLQGSGQGGFANCRPFPNSPPRGRRGGGGFVAGFGGRVRRFGDTPYGWGLGFWRWNWRPSENGILFFQTAFAVNMGTRASPLGDTFYGGQRASPRMMLCQRLRRAERPCSMVRRAASAGILPQRKMSAAA</sequence>
<dbReference type="AlphaFoldDB" id="A0A377R432"/>
<name>A0A377R432_9NEIS</name>
<evidence type="ECO:0000256" key="1">
    <source>
        <dbReference type="SAM" id="MobiDB-lite"/>
    </source>
</evidence>
<proteinExistence type="predicted"/>